<gene>
    <name evidence="4" type="ORF">RM590_08175</name>
</gene>
<evidence type="ECO:0000313" key="5">
    <source>
        <dbReference type="Proteomes" id="UP001183246"/>
    </source>
</evidence>
<organism evidence="4 5">
    <name type="scientific">Streptomyces litchfieldiae</name>
    <dbReference type="NCBI Taxonomy" id="3075543"/>
    <lineage>
        <taxon>Bacteria</taxon>
        <taxon>Bacillati</taxon>
        <taxon>Actinomycetota</taxon>
        <taxon>Actinomycetes</taxon>
        <taxon>Kitasatosporales</taxon>
        <taxon>Streptomycetaceae</taxon>
        <taxon>Streptomyces</taxon>
    </lineage>
</organism>
<accession>A0ABU2MM98</accession>
<reference evidence="5" key="1">
    <citation type="submission" date="2023-07" db="EMBL/GenBank/DDBJ databases">
        <title>30 novel species of actinomycetes from the DSMZ collection.</title>
        <authorList>
            <person name="Nouioui I."/>
        </authorList>
    </citation>
    <scope>NUCLEOTIDE SEQUENCE [LARGE SCALE GENOMIC DNA]</scope>
    <source>
        <strain evidence="5">DSM 44938</strain>
    </source>
</reference>
<evidence type="ECO:0000256" key="1">
    <source>
        <dbReference type="ARBA" id="ARBA00023125"/>
    </source>
</evidence>
<dbReference type="RefSeq" id="WP_311703717.1">
    <property type="nucleotide sequence ID" value="NZ_JAVREL010000003.1"/>
</dbReference>
<keyword evidence="1 2" id="KW-0238">DNA-binding</keyword>
<dbReference type="InterPro" id="IPR001647">
    <property type="entry name" value="HTH_TetR"/>
</dbReference>
<dbReference type="EMBL" id="JAVREL010000003">
    <property type="protein sequence ID" value="MDT0342601.1"/>
    <property type="molecule type" value="Genomic_DNA"/>
</dbReference>
<sequence length="166" mass="17807">MPTARESLLRAARDAVEARPWQVVRMVEVAAAAGVSRQTLYNEFGDKAGLGAALGNRQIQAFLDGFGAFFRTRRHGPPAEVLAGARDWIVQTARADRVVRACLLGCRCAGLPPPVTEPAQLVAELRDRALRALAAADNGDDLPARCETAIRLALSDLVAPEIPSRL</sequence>
<name>A0ABU2MM98_9ACTN</name>
<dbReference type="InterPro" id="IPR009057">
    <property type="entry name" value="Homeodomain-like_sf"/>
</dbReference>
<proteinExistence type="predicted"/>
<dbReference type="Pfam" id="PF00440">
    <property type="entry name" value="TetR_N"/>
    <property type="match status" value="1"/>
</dbReference>
<dbReference type="PROSITE" id="PS50977">
    <property type="entry name" value="HTH_TETR_2"/>
    <property type="match status" value="1"/>
</dbReference>
<protein>
    <submittedName>
        <fullName evidence="4">TetR/AcrR family transcriptional regulator</fullName>
    </submittedName>
</protein>
<dbReference type="InterPro" id="IPR050109">
    <property type="entry name" value="HTH-type_TetR-like_transc_reg"/>
</dbReference>
<comment type="caution">
    <text evidence="4">The sequence shown here is derived from an EMBL/GenBank/DDBJ whole genome shotgun (WGS) entry which is preliminary data.</text>
</comment>
<evidence type="ECO:0000313" key="4">
    <source>
        <dbReference type="EMBL" id="MDT0342601.1"/>
    </source>
</evidence>
<evidence type="ECO:0000259" key="3">
    <source>
        <dbReference type="PROSITE" id="PS50977"/>
    </source>
</evidence>
<dbReference type="PANTHER" id="PTHR30055">
    <property type="entry name" value="HTH-TYPE TRANSCRIPTIONAL REGULATOR RUTR"/>
    <property type="match status" value="1"/>
</dbReference>
<evidence type="ECO:0000256" key="2">
    <source>
        <dbReference type="PROSITE-ProRule" id="PRU00335"/>
    </source>
</evidence>
<dbReference type="Proteomes" id="UP001183246">
    <property type="component" value="Unassembled WGS sequence"/>
</dbReference>
<feature type="DNA-binding region" description="H-T-H motif" evidence="2">
    <location>
        <begin position="25"/>
        <end position="44"/>
    </location>
</feature>
<dbReference type="PANTHER" id="PTHR30055:SF146">
    <property type="entry name" value="HTH-TYPE TRANSCRIPTIONAL DUAL REGULATOR CECR"/>
    <property type="match status" value="1"/>
</dbReference>
<keyword evidence="5" id="KW-1185">Reference proteome</keyword>
<feature type="domain" description="HTH tetR-type" evidence="3">
    <location>
        <begin position="2"/>
        <end position="62"/>
    </location>
</feature>
<dbReference type="Gene3D" id="1.10.357.10">
    <property type="entry name" value="Tetracycline Repressor, domain 2"/>
    <property type="match status" value="1"/>
</dbReference>
<dbReference type="SUPFAM" id="SSF46689">
    <property type="entry name" value="Homeodomain-like"/>
    <property type="match status" value="1"/>
</dbReference>